<name>A0AA41YTQ5_9HYPH</name>
<protein>
    <recommendedName>
        <fullName evidence="1">Anti-sigma factor NepR domain-containing protein</fullName>
    </recommendedName>
</protein>
<comment type="caution">
    <text evidence="2">The sequence shown here is derived from an EMBL/GenBank/DDBJ whole genome shotgun (WGS) entry which is preliminary data.</text>
</comment>
<dbReference type="AlphaFoldDB" id="A0AA41YTQ5"/>
<reference evidence="2" key="1">
    <citation type="submission" date="2022-05" db="EMBL/GenBank/DDBJ databases">
        <authorList>
            <person name="Pankratov T."/>
        </authorList>
    </citation>
    <scope>NUCLEOTIDE SEQUENCE</scope>
    <source>
        <strain evidence="2">BP6-180914</strain>
    </source>
</reference>
<dbReference type="InterPro" id="IPR041649">
    <property type="entry name" value="NepR"/>
</dbReference>
<sequence>MRPLDEAGVVVTDTAVHAEELDVDEDEGSDVAPKPVSSDMQQFIGRQLRAVFDDVAKQPVPDRFLELMKQLEQKTGT</sequence>
<dbReference type="EMBL" id="JAMOIM010000001">
    <property type="protein sequence ID" value="MCW6507046.1"/>
    <property type="molecule type" value="Genomic_DNA"/>
</dbReference>
<accession>A0AA41YTQ5</accession>
<dbReference type="Pfam" id="PF18557">
    <property type="entry name" value="NepR"/>
    <property type="match status" value="1"/>
</dbReference>
<feature type="domain" description="Anti-sigma factor NepR" evidence="1">
    <location>
        <begin position="41"/>
        <end position="74"/>
    </location>
</feature>
<organism evidence="2 3">
    <name type="scientific">Lichenifustis flavocetrariae</name>
    <dbReference type="NCBI Taxonomy" id="2949735"/>
    <lineage>
        <taxon>Bacteria</taxon>
        <taxon>Pseudomonadati</taxon>
        <taxon>Pseudomonadota</taxon>
        <taxon>Alphaproteobacteria</taxon>
        <taxon>Hyphomicrobiales</taxon>
        <taxon>Lichenihabitantaceae</taxon>
        <taxon>Lichenifustis</taxon>
    </lineage>
</organism>
<proteinExistence type="predicted"/>
<gene>
    <name evidence="2" type="ORF">M8523_03310</name>
</gene>
<dbReference type="RefSeq" id="WP_282583378.1">
    <property type="nucleotide sequence ID" value="NZ_JAMOIM010000001.1"/>
</dbReference>
<dbReference type="Proteomes" id="UP001165667">
    <property type="component" value="Unassembled WGS sequence"/>
</dbReference>
<keyword evidence="3" id="KW-1185">Reference proteome</keyword>
<evidence type="ECO:0000313" key="3">
    <source>
        <dbReference type="Proteomes" id="UP001165667"/>
    </source>
</evidence>
<evidence type="ECO:0000313" key="2">
    <source>
        <dbReference type="EMBL" id="MCW6507046.1"/>
    </source>
</evidence>
<evidence type="ECO:0000259" key="1">
    <source>
        <dbReference type="Pfam" id="PF18557"/>
    </source>
</evidence>